<feature type="compositionally biased region" description="Basic residues" evidence="1">
    <location>
        <begin position="90"/>
        <end position="102"/>
    </location>
</feature>
<sequence length="102" mass="10443">MKTRTAQRILLIVGLTAVLASPAFAAFGDNVAPANALNSDTAAGSALPPGTYPSSPADSSRGGDSGKKATRDSEKRPPTPAKGNQPPPDKHKRAHGKQRSGQ</sequence>
<evidence type="ECO:0000313" key="3">
    <source>
        <dbReference type="EMBL" id="SQF91045.1"/>
    </source>
</evidence>
<protein>
    <submittedName>
        <fullName evidence="3">Uncharacterized protein</fullName>
    </submittedName>
</protein>
<evidence type="ECO:0000313" key="4">
    <source>
        <dbReference type="Proteomes" id="UP000248640"/>
    </source>
</evidence>
<dbReference type="GeneID" id="61638402"/>
<proteinExistence type="predicted"/>
<evidence type="ECO:0000256" key="1">
    <source>
        <dbReference type="SAM" id="MobiDB-lite"/>
    </source>
</evidence>
<gene>
    <name evidence="3" type="ORF">NCTC10038_02466</name>
</gene>
<organism evidence="3 4">
    <name type="scientific">Pseudomonas fluorescens</name>
    <dbReference type="NCBI Taxonomy" id="294"/>
    <lineage>
        <taxon>Bacteria</taxon>
        <taxon>Pseudomonadati</taxon>
        <taxon>Pseudomonadota</taxon>
        <taxon>Gammaproteobacteria</taxon>
        <taxon>Pseudomonadales</taxon>
        <taxon>Pseudomonadaceae</taxon>
        <taxon>Pseudomonas</taxon>
    </lineage>
</organism>
<accession>A0A3M3XW91</accession>
<name>A0A3M3XW91_PSEFL</name>
<feature type="signal peptide" evidence="2">
    <location>
        <begin position="1"/>
        <end position="25"/>
    </location>
</feature>
<dbReference type="EMBL" id="LS483372">
    <property type="protein sequence ID" value="SQF91045.1"/>
    <property type="molecule type" value="Genomic_DNA"/>
</dbReference>
<feature type="region of interest" description="Disordered" evidence="1">
    <location>
        <begin position="34"/>
        <end position="102"/>
    </location>
</feature>
<dbReference type="RefSeq" id="WP_053255628.1">
    <property type="nucleotide sequence ID" value="NZ_CBCRXZ010000019.1"/>
</dbReference>
<dbReference type="Proteomes" id="UP000248640">
    <property type="component" value="Chromosome 1"/>
</dbReference>
<reference evidence="3 4" key="1">
    <citation type="submission" date="2018-06" db="EMBL/GenBank/DDBJ databases">
        <authorList>
            <consortium name="Pathogen Informatics"/>
            <person name="Doyle S."/>
        </authorList>
    </citation>
    <scope>NUCLEOTIDE SEQUENCE [LARGE SCALE GENOMIC DNA]</scope>
    <source>
        <strain evidence="3 4">NCTC10038</strain>
    </source>
</reference>
<keyword evidence="2" id="KW-0732">Signal</keyword>
<evidence type="ECO:0000256" key="2">
    <source>
        <dbReference type="SAM" id="SignalP"/>
    </source>
</evidence>
<dbReference type="AlphaFoldDB" id="A0A3M3XW91"/>
<feature type="compositionally biased region" description="Basic and acidic residues" evidence="1">
    <location>
        <begin position="64"/>
        <end position="77"/>
    </location>
</feature>
<feature type="chain" id="PRO_5043467245" evidence="2">
    <location>
        <begin position="26"/>
        <end position="102"/>
    </location>
</feature>